<sequence length="272" mass="31442">MEKWTESHATVNGIIMPEESYSNTYGPLFNSDKQLYITSNDLLGKTGNDISNYLGGLSDIRNVKMLTLWDLKNGIMYVDPLKRNTFPVVEQKKKCETLYTDKFVEVYGDEIVIKTYFFPIATSKHISIHELRCIYYKKQQAWEDLFVTKGWGMTLYPVWWACDLRRHFPKNSQHFNVILDTGSVMKQGFSVVDIHKFLKALRPITNAPFENRFPNSFEHRILPPICDGAADSEGLLEEDKEKMSKEEEATALQQISPPSYDEAIRTTKLYLS</sequence>
<evidence type="ECO:0000256" key="1">
    <source>
        <dbReference type="SAM" id="MobiDB-lite"/>
    </source>
</evidence>
<evidence type="ECO:0000313" key="2">
    <source>
        <dbReference type="Proteomes" id="UP000887577"/>
    </source>
</evidence>
<dbReference type="PANTHER" id="PTHR35373:SF3">
    <property type="entry name" value="ACTIVATOR OF HSP90 ATPASE HOMOLOG 1-LIKE PROTEIN"/>
    <property type="match status" value="1"/>
</dbReference>
<dbReference type="Proteomes" id="UP000887577">
    <property type="component" value="Unplaced"/>
</dbReference>
<name>A0A914Z0U9_9BILA</name>
<feature type="compositionally biased region" description="Basic and acidic residues" evidence="1">
    <location>
        <begin position="237"/>
        <end position="248"/>
    </location>
</feature>
<keyword evidence="2" id="KW-1185">Reference proteome</keyword>
<dbReference type="AlphaFoldDB" id="A0A914Z0U9"/>
<protein>
    <submittedName>
        <fullName evidence="3">Uncharacterized protein</fullName>
    </submittedName>
</protein>
<dbReference type="WBParaSite" id="PSU_v2.g6352.t1">
    <property type="protein sequence ID" value="PSU_v2.g6352.t1"/>
    <property type="gene ID" value="PSU_v2.g6352"/>
</dbReference>
<dbReference type="PANTHER" id="PTHR35373">
    <property type="entry name" value="PROTEIN CBG16894"/>
    <property type="match status" value="1"/>
</dbReference>
<proteinExistence type="predicted"/>
<evidence type="ECO:0000313" key="3">
    <source>
        <dbReference type="WBParaSite" id="PSU_v2.g6352.t1"/>
    </source>
</evidence>
<accession>A0A914Z0U9</accession>
<feature type="region of interest" description="Disordered" evidence="1">
    <location>
        <begin position="237"/>
        <end position="257"/>
    </location>
</feature>
<reference evidence="3" key="1">
    <citation type="submission" date="2022-11" db="UniProtKB">
        <authorList>
            <consortium name="WormBaseParasite"/>
        </authorList>
    </citation>
    <scope>IDENTIFICATION</scope>
</reference>
<organism evidence="2 3">
    <name type="scientific">Panagrolaimus superbus</name>
    <dbReference type="NCBI Taxonomy" id="310955"/>
    <lineage>
        <taxon>Eukaryota</taxon>
        <taxon>Metazoa</taxon>
        <taxon>Ecdysozoa</taxon>
        <taxon>Nematoda</taxon>
        <taxon>Chromadorea</taxon>
        <taxon>Rhabditida</taxon>
        <taxon>Tylenchina</taxon>
        <taxon>Panagrolaimomorpha</taxon>
        <taxon>Panagrolaimoidea</taxon>
        <taxon>Panagrolaimidae</taxon>
        <taxon>Panagrolaimus</taxon>
    </lineage>
</organism>